<feature type="region of interest" description="Disordered" evidence="4">
    <location>
        <begin position="265"/>
        <end position="294"/>
    </location>
</feature>
<evidence type="ECO:0000256" key="5">
    <source>
        <dbReference type="SAM" id="Phobius"/>
    </source>
</evidence>
<keyword evidence="5" id="KW-1133">Transmembrane helix</keyword>
<keyword evidence="3" id="KW-0012">Acyltransferase</keyword>
<dbReference type="GO" id="GO:0050266">
    <property type="term" value="F:rosmarinate synthase activity"/>
    <property type="evidence" value="ECO:0007669"/>
    <property type="project" value="UniProtKB-ARBA"/>
</dbReference>
<evidence type="ECO:0000256" key="3">
    <source>
        <dbReference type="ARBA" id="ARBA00023315"/>
    </source>
</evidence>
<sequence length="499" mass="55990">MIPKHTIFLVPQVHNYYSSIFLVSLALSSFTFHTSRIFQKYIYFIFLNTLSLLNLIFFPFFGKKMGSEKMMKINIKESTLVKPSKPTPTKRIWSSNLDLIVGRIHLLTVYFYKPNGSSSFFDNKVMKEALSNVLVSFYPMAGRLARDEQGRIEVNCNGEGVLLVEAESDSCIDDFGDFTPCLELRKLIPSVETSGDISTFPLAIFQVTHFKCGGVALGGGVFHTLSDGLSSLHFINTWSDIARGLSVAIPPFIDRTLLRARDPPTSSFEHVEYHPPPTLNSSKKGESTGPKSSTTAMLKFSSEQLGLLKSKSEHEGSTYEILAAHIWRCTSKARGLPNDQLTKLHVATDGRSRLCPPLPPGYLGNVVFTATPIAKSCELQSEPLKNSVKRIHNELIKMDDNYLRSALDYLELQPDLSTLIRGPTYFASPNLNINSWTRLPVHECDFGWGRPIHMGPACILYEGTIYIIPSPNTKDRNLRLAVCLDADHMPLFEKYLYEF</sequence>
<evidence type="ECO:0000256" key="2">
    <source>
        <dbReference type="ARBA" id="ARBA00022679"/>
    </source>
</evidence>
<gene>
    <name evidence="6" type="ORF">MTR67_029758</name>
</gene>
<dbReference type="Gene3D" id="3.30.559.10">
    <property type="entry name" value="Chloramphenicol acetyltransferase-like domain"/>
    <property type="match status" value="2"/>
</dbReference>
<dbReference type="FunFam" id="3.30.559.10:FF:000015">
    <property type="entry name" value="Spermidine hydroxycinnamoyl transferase"/>
    <property type="match status" value="1"/>
</dbReference>
<name>A0AAF0R835_SOLVR</name>
<feature type="transmembrane region" description="Helical" evidence="5">
    <location>
        <begin position="41"/>
        <end position="62"/>
    </location>
</feature>
<reference evidence="6" key="1">
    <citation type="submission" date="2023-08" db="EMBL/GenBank/DDBJ databases">
        <title>A de novo genome assembly of Solanum verrucosum Schlechtendal, a Mexican diploid species geographically isolated from the other diploid A-genome species in potato relatives.</title>
        <authorList>
            <person name="Hosaka K."/>
        </authorList>
    </citation>
    <scope>NUCLEOTIDE SEQUENCE</scope>
    <source>
        <tissue evidence="6">Young leaves</tissue>
    </source>
</reference>
<dbReference type="PANTHER" id="PTHR31642:SF260">
    <property type="entry name" value="SHIKIMATE O-HYDROXYCINNAMOYLTRANSFERASE-LIKE"/>
    <property type="match status" value="1"/>
</dbReference>
<dbReference type="Pfam" id="PF02458">
    <property type="entry name" value="Transferase"/>
    <property type="match status" value="1"/>
</dbReference>
<dbReference type="Proteomes" id="UP001234989">
    <property type="component" value="Chromosome 7"/>
</dbReference>
<protein>
    <submittedName>
        <fullName evidence="6">Uncharacterized protein</fullName>
    </submittedName>
</protein>
<dbReference type="FunFam" id="3.30.559.10:FF:000008">
    <property type="entry name" value="Tryptamine hydroxycinnamoyl transferase"/>
    <property type="match status" value="1"/>
</dbReference>
<feature type="transmembrane region" description="Helical" evidence="5">
    <location>
        <begin position="16"/>
        <end position="35"/>
    </location>
</feature>
<evidence type="ECO:0000256" key="1">
    <source>
        <dbReference type="ARBA" id="ARBA00009861"/>
    </source>
</evidence>
<evidence type="ECO:0000313" key="6">
    <source>
        <dbReference type="EMBL" id="WMV36373.1"/>
    </source>
</evidence>
<proteinExistence type="inferred from homology"/>
<keyword evidence="7" id="KW-1185">Reference proteome</keyword>
<accession>A0AAF0R835</accession>
<keyword evidence="2" id="KW-0808">Transferase</keyword>
<dbReference type="InterPro" id="IPR023213">
    <property type="entry name" value="CAT-like_dom_sf"/>
</dbReference>
<dbReference type="AlphaFoldDB" id="A0AAF0R835"/>
<dbReference type="InterPro" id="IPR050317">
    <property type="entry name" value="Plant_Fungal_Acyltransferase"/>
</dbReference>
<dbReference type="PANTHER" id="PTHR31642">
    <property type="entry name" value="TRICHOTHECENE 3-O-ACETYLTRANSFERASE"/>
    <property type="match status" value="1"/>
</dbReference>
<dbReference type="EMBL" id="CP133618">
    <property type="protein sequence ID" value="WMV36373.1"/>
    <property type="molecule type" value="Genomic_DNA"/>
</dbReference>
<comment type="similarity">
    <text evidence="1">Belongs to the plant acyltransferase family.</text>
</comment>
<evidence type="ECO:0000313" key="7">
    <source>
        <dbReference type="Proteomes" id="UP001234989"/>
    </source>
</evidence>
<organism evidence="6 7">
    <name type="scientific">Solanum verrucosum</name>
    <dbReference type="NCBI Taxonomy" id="315347"/>
    <lineage>
        <taxon>Eukaryota</taxon>
        <taxon>Viridiplantae</taxon>
        <taxon>Streptophyta</taxon>
        <taxon>Embryophyta</taxon>
        <taxon>Tracheophyta</taxon>
        <taxon>Spermatophyta</taxon>
        <taxon>Magnoliopsida</taxon>
        <taxon>eudicotyledons</taxon>
        <taxon>Gunneridae</taxon>
        <taxon>Pentapetalae</taxon>
        <taxon>asterids</taxon>
        <taxon>lamiids</taxon>
        <taxon>Solanales</taxon>
        <taxon>Solanaceae</taxon>
        <taxon>Solanoideae</taxon>
        <taxon>Solaneae</taxon>
        <taxon>Solanum</taxon>
    </lineage>
</organism>
<evidence type="ECO:0000256" key="4">
    <source>
        <dbReference type="SAM" id="MobiDB-lite"/>
    </source>
</evidence>
<keyword evidence="5" id="KW-0812">Transmembrane</keyword>
<keyword evidence="5" id="KW-0472">Membrane</keyword>